<evidence type="ECO:0000313" key="1">
    <source>
        <dbReference type="EMBL" id="KAF9545695.1"/>
    </source>
</evidence>
<dbReference type="Gene3D" id="3.80.10.10">
    <property type="entry name" value="Ribonuclease Inhibitor"/>
    <property type="match status" value="1"/>
</dbReference>
<evidence type="ECO:0000313" key="2">
    <source>
        <dbReference type="Proteomes" id="UP000723463"/>
    </source>
</evidence>
<dbReference type="SUPFAM" id="SSF52047">
    <property type="entry name" value="RNI-like"/>
    <property type="match status" value="1"/>
</dbReference>
<name>A0A9P6F8W1_9FUNG</name>
<organism evidence="1 2">
    <name type="scientific">Mortierella hygrophila</name>
    <dbReference type="NCBI Taxonomy" id="979708"/>
    <lineage>
        <taxon>Eukaryota</taxon>
        <taxon>Fungi</taxon>
        <taxon>Fungi incertae sedis</taxon>
        <taxon>Mucoromycota</taxon>
        <taxon>Mortierellomycotina</taxon>
        <taxon>Mortierellomycetes</taxon>
        <taxon>Mortierellales</taxon>
        <taxon>Mortierellaceae</taxon>
        <taxon>Mortierella</taxon>
    </lineage>
</organism>
<reference evidence="1" key="1">
    <citation type="journal article" date="2020" name="Fungal Divers.">
        <title>Resolving the Mortierellaceae phylogeny through synthesis of multi-gene phylogenetics and phylogenomics.</title>
        <authorList>
            <person name="Vandepol N."/>
            <person name="Liber J."/>
            <person name="Desiro A."/>
            <person name="Na H."/>
            <person name="Kennedy M."/>
            <person name="Barry K."/>
            <person name="Grigoriev I.V."/>
            <person name="Miller A.N."/>
            <person name="O'Donnell K."/>
            <person name="Stajich J.E."/>
            <person name="Bonito G."/>
        </authorList>
    </citation>
    <scope>NUCLEOTIDE SEQUENCE</scope>
    <source>
        <strain evidence="1">NRRL 2591</strain>
    </source>
</reference>
<protein>
    <submittedName>
        <fullName evidence="1">Uncharacterized protein</fullName>
    </submittedName>
</protein>
<dbReference type="Proteomes" id="UP000723463">
    <property type="component" value="Unassembled WGS sequence"/>
</dbReference>
<sequence length="668" mass="77653">MTSPASSLHQPQLAQTSPIEIPELLEKIHAFIPLRALRHSVIYVCRQWFLINRHHITPRELVWEYHYQNESMNKAVPILAYLGRIKLYFRSVNQEQCQIENRQWKVFFKALKGTHTQRLQYLQQQRDQEQGQGTKVVRRRLLYEPTPILDFNLSGTYPSTKVYELIPYLSHVTFLRIDQNSDHHVYPNKIFQGCPHLLRLYVGSKTRVEMVDDWLPSAPEEQQLFTLRELILHNAYLKQERLEEFLGFTPHLTDLHLSNLSIKGNSAISPDQWYDCRALLAVIKSLGLPLKTFHFSVYMRHQGSWDALVDEDLFKSICQDSREWTFAMGDLTPQLFQNIQCLTNTLTTLNMVNRHTSFYTSDSKLHLFLCTSPQLLHLRIPRTIYHMSYLDLYHRIPSVVIGDRSIAAQETEAARYPDPGVWACRGLRTLHIALETPDGHRTKIRLEYSRVAFGYITKVCPALIELEIHARGRYAFQQYDLAGGFCLLAGLRDLERLRVPEVPQKNVGKLHDMDWITSPRNLFSSTGQQNREERRKVVSQWRGLLLAEANKDSKRLKMLGDEFQRHEGNTLGWEYCDNRLREALGRVGLLSDVKMMIERIDGFATEAETKAGTDQKEGGRGRESFECWPHLQRIGLGSYSPFGLQSVDQELQRLFPAQFDLGPKEEYM</sequence>
<comment type="caution">
    <text evidence="1">The sequence shown here is derived from an EMBL/GenBank/DDBJ whole genome shotgun (WGS) entry which is preliminary data.</text>
</comment>
<proteinExistence type="predicted"/>
<dbReference type="AlphaFoldDB" id="A0A9P6F8W1"/>
<gene>
    <name evidence="1" type="ORF">EC957_010558</name>
</gene>
<accession>A0A9P6F8W1</accession>
<dbReference type="InterPro" id="IPR032675">
    <property type="entry name" value="LRR_dom_sf"/>
</dbReference>
<keyword evidence="2" id="KW-1185">Reference proteome</keyword>
<dbReference type="EMBL" id="JAAAXW010000067">
    <property type="protein sequence ID" value="KAF9545695.1"/>
    <property type="molecule type" value="Genomic_DNA"/>
</dbReference>